<gene>
    <name evidence="1" type="ORF">GON04_09315</name>
</gene>
<sequence length="113" mass="12031">MATYTPDLWTVLAISNAAGERHFRILASWYGGYLGSDSWRMSSGITVIERAPDHYRVHNDTGSVYICAKGAEGTSGFASSVLASYQEQARAAGATIKELGSIEDVVLPVSSSA</sequence>
<dbReference type="Proteomes" id="UP000469385">
    <property type="component" value="Unassembled WGS sequence"/>
</dbReference>
<evidence type="ECO:0000313" key="1">
    <source>
        <dbReference type="EMBL" id="MVQ29646.1"/>
    </source>
</evidence>
<protein>
    <submittedName>
        <fullName evidence="1">Uncharacterized protein</fullName>
    </submittedName>
</protein>
<organism evidence="1 2">
    <name type="scientific">Ramlibacter pinisoli</name>
    <dbReference type="NCBI Taxonomy" id="2682844"/>
    <lineage>
        <taxon>Bacteria</taxon>
        <taxon>Pseudomonadati</taxon>
        <taxon>Pseudomonadota</taxon>
        <taxon>Betaproteobacteria</taxon>
        <taxon>Burkholderiales</taxon>
        <taxon>Comamonadaceae</taxon>
        <taxon>Ramlibacter</taxon>
    </lineage>
</organism>
<name>A0A6N8IUG0_9BURK</name>
<evidence type="ECO:0000313" key="2">
    <source>
        <dbReference type="Proteomes" id="UP000469385"/>
    </source>
</evidence>
<keyword evidence="2" id="KW-1185">Reference proteome</keyword>
<reference evidence="1 2" key="1">
    <citation type="submission" date="2019-12" db="EMBL/GenBank/DDBJ databases">
        <authorList>
            <person name="Huq M.A."/>
        </authorList>
    </citation>
    <scope>NUCLEOTIDE SEQUENCE [LARGE SCALE GENOMIC DNA]</scope>
    <source>
        <strain evidence="1 2">MAH-25</strain>
    </source>
</reference>
<proteinExistence type="predicted"/>
<dbReference type="EMBL" id="WSEL01000003">
    <property type="protein sequence ID" value="MVQ29646.1"/>
    <property type="molecule type" value="Genomic_DNA"/>
</dbReference>
<dbReference type="AlphaFoldDB" id="A0A6N8IUG0"/>
<dbReference type="RefSeq" id="WP_157397627.1">
    <property type="nucleotide sequence ID" value="NZ_WSEL01000003.1"/>
</dbReference>
<accession>A0A6N8IUG0</accession>
<comment type="caution">
    <text evidence="1">The sequence shown here is derived from an EMBL/GenBank/DDBJ whole genome shotgun (WGS) entry which is preliminary data.</text>
</comment>